<name>A0AAN7ZTX5_9PEZI</name>
<feature type="compositionally biased region" description="Polar residues" evidence="1">
    <location>
        <begin position="218"/>
        <end position="239"/>
    </location>
</feature>
<evidence type="ECO:0000256" key="1">
    <source>
        <dbReference type="SAM" id="MobiDB-lite"/>
    </source>
</evidence>
<evidence type="ECO:0000259" key="2">
    <source>
        <dbReference type="Pfam" id="PF15463"/>
    </source>
</evidence>
<proteinExistence type="predicted"/>
<dbReference type="PANTHER" id="PTHR28244">
    <property type="entry name" value="RNA POLYMERASE I-SPECIFIC TRANSCRIPTION INITIATION FACTOR RRN11"/>
    <property type="match status" value="1"/>
</dbReference>
<dbReference type="Pfam" id="PF15463">
    <property type="entry name" value="ECM11"/>
    <property type="match status" value="1"/>
</dbReference>
<gene>
    <name evidence="3" type="ORF">LTR97_005721</name>
</gene>
<feature type="compositionally biased region" description="Polar residues" evidence="1">
    <location>
        <begin position="428"/>
        <end position="439"/>
    </location>
</feature>
<dbReference type="InterPro" id="IPR029178">
    <property type="entry name" value="Ecm11_C"/>
</dbReference>
<dbReference type="PANTHER" id="PTHR28244:SF1">
    <property type="entry name" value="RNA POLYMERASE I-SPECIFIC TRANSCRIPTION INITIATION FACTOR RRN11"/>
    <property type="match status" value="1"/>
</dbReference>
<dbReference type="GO" id="GO:0017025">
    <property type="term" value="F:TBP-class protein binding"/>
    <property type="evidence" value="ECO:0007669"/>
    <property type="project" value="TreeGrafter"/>
</dbReference>
<dbReference type="InterPro" id="IPR053029">
    <property type="entry name" value="RNA_pol_I-specific_init_factor"/>
</dbReference>
<evidence type="ECO:0000313" key="4">
    <source>
        <dbReference type="Proteomes" id="UP001310594"/>
    </source>
</evidence>
<evidence type="ECO:0000313" key="3">
    <source>
        <dbReference type="EMBL" id="KAK5699592.1"/>
    </source>
</evidence>
<feature type="compositionally biased region" description="Polar residues" evidence="1">
    <location>
        <begin position="278"/>
        <end position="304"/>
    </location>
</feature>
<feature type="region of interest" description="Disordered" evidence="1">
    <location>
        <begin position="425"/>
        <end position="450"/>
    </location>
</feature>
<dbReference type="AlphaFoldDB" id="A0AAN7ZTX5"/>
<feature type="compositionally biased region" description="Acidic residues" evidence="1">
    <location>
        <begin position="114"/>
        <end position="127"/>
    </location>
</feature>
<accession>A0AAN7ZTX5</accession>
<feature type="domain" description="Extracellular mutant protein 11 C-terminal" evidence="2">
    <location>
        <begin position="407"/>
        <end position="534"/>
    </location>
</feature>
<feature type="compositionally biased region" description="Polar residues" evidence="1">
    <location>
        <begin position="338"/>
        <end position="348"/>
    </location>
</feature>
<dbReference type="GO" id="GO:0042790">
    <property type="term" value="P:nucleolar large rRNA transcription by RNA polymerase I"/>
    <property type="evidence" value="ECO:0007669"/>
    <property type="project" value="TreeGrafter"/>
</dbReference>
<feature type="compositionally biased region" description="Polar residues" evidence="1">
    <location>
        <begin position="171"/>
        <end position="182"/>
    </location>
</feature>
<dbReference type="Proteomes" id="UP001310594">
    <property type="component" value="Unassembled WGS sequence"/>
</dbReference>
<comment type="caution">
    <text evidence="3">The sequence shown here is derived from an EMBL/GenBank/DDBJ whole genome shotgun (WGS) entry which is preliminary data.</text>
</comment>
<feature type="compositionally biased region" description="Low complexity" evidence="1">
    <location>
        <begin position="73"/>
        <end position="90"/>
    </location>
</feature>
<dbReference type="GO" id="GO:0001164">
    <property type="term" value="F:RNA polymerase I core promoter sequence-specific DNA binding"/>
    <property type="evidence" value="ECO:0007669"/>
    <property type="project" value="TreeGrafter"/>
</dbReference>
<dbReference type="EMBL" id="JAVRQU010000008">
    <property type="protein sequence ID" value="KAK5699592.1"/>
    <property type="molecule type" value="Genomic_DNA"/>
</dbReference>
<organism evidence="3 4">
    <name type="scientific">Elasticomyces elasticus</name>
    <dbReference type="NCBI Taxonomy" id="574655"/>
    <lineage>
        <taxon>Eukaryota</taxon>
        <taxon>Fungi</taxon>
        <taxon>Dikarya</taxon>
        <taxon>Ascomycota</taxon>
        <taxon>Pezizomycotina</taxon>
        <taxon>Dothideomycetes</taxon>
        <taxon>Dothideomycetidae</taxon>
        <taxon>Mycosphaerellales</taxon>
        <taxon>Teratosphaeriaceae</taxon>
        <taxon>Elasticomyces</taxon>
    </lineage>
</organism>
<reference evidence="3" key="1">
    <citation type="submission" date="2023-08" db="EMBL/GenBank/DDBJ databases">
        <title>Black Yeasts Isolated from many extreme environments.</title>
        <authorList>
            <person name="Coleine C."/>
            <person name="Stajich J.E."/>
            <person name="Selbmann L."/>
        </authorList>
    </citation>
    <scope>NUCLEOTIDE SEQUENCE</scope>
    <source>
        <strain evidence="3">CCFEE 5810</strain>
    </source>
</reference>
<feature type="region of interest" description="Disordered" evidence="1">
    <location>
        <begin position="1"/>
        <end position="348"/>
    </location>
</feature>
<protein>
    <recommendedName>
        <fullName evidence="2">Extracellular mutant protein 11 C-terminal domain-containing protein</fullName>
    </recommendedName>
</protein>
<dbReference type="GO" id="GO:0070860">
    <property type="term" value="C:RNA polymerase I core factor complex"/>
    <property type="evidence" value="ECO:0007669"/>
    <property type="project" value="TreeGrafter"/>
</dbReference>
<sequence length="545" mass="59360">MPPKANGGMAGYVTGKNGNGGAFDDLRADVPNLPNSKTTRSKSHETRAATGRDAQRRIEGGGAASKSKKFYETDTSSIGGTSTTASIPSAQKVAPVVRSAPQQAQAQNSQEDGLASDEEYATDSEGDENFHPTNPLAHTGSQRQNGRVQDVPNHRGRQPDGNALGHMTGDTYPNTTDGTLSVSDIAERKHRESNLVPPPMAAHAVEGGHYLTPPGTHPQHQVQGRQSGDQQAQDRSYQHNGLVRNPAPATAQIQELNPYAQPGPKKLATRQGPPPVANISNYDPTAGQQSITQHPPSTNSAQKGSTERGRPATAPVTTRSPVEVTPPPNEKKTVRLKSGNNNNHVVTPTEQHFPTQAVQHKPPQQARFERQGPMQPPQYDQMTPEVLSDGAQVQHKQEGEDEVPVLDYDLPALYKMEYDELKAATFDNDPNSNAASVEGQSLEEKMQNASSLQPKLQASFFTTLDIGQWEQAGDWFLGRFGEIMGQLKRVRQEKRKAAREFEDEIEKRYNAIDKKRKFTDDALSDMKMSGGKVLQGTPKKAKKTQ</sequence>